<feature type="region of interest" description="Disordered" evidence="8">
    <location>
        <begin position="396"/>
        <end position="419"/>
    </location>
</feature>
<feature type="domain" description="TPX2 central" evidence="10">
    <location>
        <begin position="331"/>
        <end position="369"/>
    </location>
</feature>
<keyword evidence="5" id="KW-0493">Microtubule</keyword>
<keyword evidence="12" id="KW-1185">Reference proteome</keyword>
<evidence type="ECO:0000313" key="12">
    <source>
        <dbReference type="Proteomes" id="UP000222542"/>
    </source>
</evidence>
<feature type="domain" description="TPX2 C-terminal" evidence="9">
    <location>
        <begin position="531"/>
        <end position="607"/>
    </location>
</feature>
<feature type="compositionally biased region" description="Basic and acidic residues" evidence="8">
    <location>
        <begin position="112"/>
        <end position="123"/>
    </location>
</feature>
<dbReference type="InterPro" id="IPR027330">
    <property type="entry name" value="TPX2_central_dom"/>
</dbReference>
<evidence type="ECO:0000256" key="8">
    <source>
        <dbReference type="SAM" id="MobiDB-lite"/>
    </source>
</evidence>
<comment type="caution">
    <text evidence="11">The sequence shown here is derived from an EMBL/GenBank/DDBJ whole genome shotgun (WGS) entry which is preliminary data.</text>
</comment>
<evidence type="ECO:0000256" key="3">
    <source>
        <dbReference type="ARBA" id="ARBA00005885"/>
    </source>
</evidence>
<feature type="compositionally biased region" description="Basic and acidic residues" evidence="8">
    <location>
        <begin position="320"/>
        <end position="330"/>
    </location>
</feature>
<keyword evidence="6" id="KW-0206">Cytoskeleton</keyword>
<dbReference type="GO" id="GO:0090307">
    <property type="term" value="P:mitotic spindle assembly"/>
    <property type="evidence" value="ECO:0000318"/>
    <property type="project" value="GO_Central"/>
</dbReference>
<dbReference type="GO" id="GO:0060236">
    <property type="term" value="P:regulation of mitotic spindle organization"/>
    <property type="evidence" value="ECO:0007669"/>
    <property type="project" value="InterPro"/>
</dbReference>
<comment type="similarity">
    <text evidence="3">Belongs to the TPX2 family.</text>
</comment>
<dbReference type="Pfam" id="PF12214">
    <property type="entry name" value="TPX2_importin"/>
    <property type="match status" value="2"/>
</dbReference>
<evidence type="ECO:0000256" key="4">
    <source>
        <dbReference type="ARBA" id="ARBA00022490"/>
    </source>
</evidence>
<dbReference type="InterPro" id="IPR027329">
    <property type="entry name" value="TPX2_C"/>
</dbReference>
<dbReference type="GO" id="GO:0030295">
    <property type="term" value="F:protein kinase activator activity"/>
    <property type="evidence" value="ECO:0000318"/>
    <property type="project" value="GO_Central"/>
</dbReference>
<feature type="domain" description="TPX2 central" evidence="10">
    <location>
        <begin position="198"/>
        <end position="293"/>
    </location>
</feature>
<dbReference type="PANTHER" id="PTHR14326:SF44">
    <property type="entry name" value="TARGETING PROTEIN FOR XKLP2"/>
    <property type="match status" value="1"/>
</dbReference>
<dbReference type="GO" id="GO:0005880">
    <property type="term" value="C:nuclear microtubule"/>
    <property type="evidence" value="ECO:0000318"/>
    <property type="project" value="GO_Central"/>
</dbReference>
<organism evidence="11 12">
    <name type="scientific">Capsicum annuum</name>
    <name type="common">Capsicum pepper</name>
    <dbReference type="NCBI Taxonomy" id="4072"/>
    <lineage>
        <taxon>Eukaryota</taxon>
        <taxon>Viridiplantae</taxon>
        <taxon>Streptophyta</taxon>
        <taxon>Embryophyta</taxon>
        <taxon>Tracheophyta</taxon>
        <taxon>Spermatophyta</taxon>
        <taxon>Magnoliopsida</taxon>
        <taxon>eudicotyledons</taxon>
        <taxon>Gunneridae</taxon>
        <taxon>Pentapetalae</taxon>
        <taxon>asterids</taxon>
        <taxon>lamiids</taxon>
        <taxon>Solanales</taxon>
        <taxon>Solanaceae</taxon>
        <taxon>Solanoideae</taxon>
        <taxon>Capsiceae</taxon>
        <taxon>Capsicum</taxon>
    </lineage>
</organism>
<feature type="compositionally biased region" description="Polar residues" evidence="8">
    <location>
        <begin position="98"/>
        <end position="111"/>
    </location>
</feature>
<proteinExistence type="inferred from homology"/>
<accession>A0A2G2YJ36</accession>
<evidence type="ECO:0000256" key="1">
    <source>
        <dbReference type="ARBA" id="ARBA00004123"/>
    </source>
</evidence>
<name>A0A2G2YJ36_CAPAN</name>
<gene>
    <name evidence="11" type="ORF">T459_24861</name>
</gene>
<dbReference type="GO" id="GO:0005819">
    <property type="term" value="C:spindle"/>
    <property type="evidence" value="ECO:0007669"/>
    <property type="project" value="UniProtKB-SubCell"/>
</dbReference>
<evidence type="ECO:0000259" key="10">
    <source>
        <dbReference type="Pfam" id="PF12214"/>
    </source>
</evidence>
<keyword evidence="4" id="KW-0963">Cytoplasm</keyword>
<evidence type="ECO:0000256" key="7">
    <source>
        <dbReference type="ARBA" id="ARBA00023242"/>
    </source>
</evidence>
<dbReference type="PANTHER" id="PTHR14326">
    <property type="entry name" value="TARGETING PROTEIN FOR XKLP2"/>
    <property type="match status" value="1"/>
</dbReference>
<dbReference type="OMA" id="XGVPEKK"/>
<evidence type="ECO:0000256" key="6">
    <source>
        <dbReference type="ARBA" id="ARBA00023212"/>
    </source>
</evidence>
<evidence type="ECO:0000259" key="9">
    <source>
        <dbReference type="Pfam" id="PF06886"/>
    </source>
</evidence>
<dbReference type="AlphaFoldDB" id="A0A2G2YJ36"/>
<sequence length="640" mass="73921">MVKNSYDFLGLNYYTSTYAANIPYVDVVNYVTDAHVHQTAFMQRIKSGRTIQLESLCDFTKDEELQDNARHVRPNGKEEPVVVVTSSGSKEEVRPNGNEESATVLKSSGSTEEVRPNRNEERAAVLTSSGIKETVRPSGMFALTAEVHKQDRKMYAREPVPPFVSIAEMMKKFQYSIREMSLPPMSNSTSLQRKHKLILTRPKEPEFVTAQRVRPTRVKSSAELEEEMMAKIPKFKARPRNKKILEVPTLPALPKSTPQLPEFKEFHLQTMARANQNAETSTVASIESTQSHQWKSLHLTAPTSPVLKTSLRGRPPRIRSSKEMEKEELEKVPKFKARPLNKKIFESKGDLGMFCNTKRQVTVPQEFHFATDERILPPANVADELLFGKLPLNSESQNDKTIPRNTTPNPFRLSTEERGAEKERKLFTKLLHKQIEEEKSRIRKANPYPYTTDYPVIPPKPEPKKCTKPEPFQLESLVKHEQETWRHMEERRRMEEEEAKMRNFKAQPVLTKDPIPVPEKVRKPLTEVQDFKLRVDNRSLDRAEFDKKIKQKEMMHKRYREETESARMIEEEKALKQLRRTLVPHARPVPKFDHPFLPQKSSKQVTKPRSPKLQIVKRKERKATTACPYAAVSTAASQMR</sequence>
<evidence type="ECO:0000313" key="11">
    <source>
        <dbReference type="EMBL" id="PHT69757.1"/>
    </source>
</evidence>
<dbReference type="InterPro" id="IPR009675">
    <property type="entry name" value="TPX2_fam"/>
</dbReference>
<reference evidence="11 12" key="1">
    <citation type="journal article" date="2014" name="Nat. Genet.">
        <title>Genome sequence of the hot pepper provides insights into the evolution of pungency in Capsicum species.</title>
        <authorList>
            <person name="Kim S."/>
            <person name="Park M."/>
            <person name="Yeom S.I."/>
            <person name="Kim Y.M."/>
            <person name="Lee J.M."/>
            <person name="Lee H.A."/>
            <person name="Seo E."/>
            <person name="Choi J."/>
            <person name="Cheong K."/>
            <person name="Kim K.T."/>
            <person name="Jung K."/>
            <person name="Lee G.W."/>
            <person name="Oh S.K."/>
            <person name="Bae C."/>
            <person name="Kim S.B."/>
            <person name="Lee H.Y."/>
            <person name="Kim S.Y."/>
            <person name="Kim M.S."/>
            <person name="Kang B.C."/>
            <person name="Jo Y.D."/>
            <person name="Yang H.B."/>
            <person name="Jeong H.J."/>
            <person name="Kang W.H."/>
            <person name="Kwon J.K."/>
            <person name="Shin C."/>
            <person name="Lim J.Y."/>
            <person name="Park J.H."/>
            <person name="Huh J.H."/>
            <person name="Kim J.S."/>
            <person name="Kim B.D."/>
            <person name="Cohen O."/>
            <person name="Paran I."/>
            <person name="Suh M.C."/>
            <person name="Lee S.B."/>
            <person name="Kim Y.K."/>
            <person name="Shin Y."/>
            <person name="Noh S.J."/>
            <person name="Park J."/>
            <person name="Seo Y.S."/>
            <person name="Kwon S.Y."/>
            <person name="Kim H.A."/>
            <person name="Park J.M."/>
            <person name="Kim H.J."/>
            <person name="Choi S.B."/>
            <person name="Bosland P.W."/>
            <person name="Reeves G."/>
            <person name="Jo S.H."/>
            <person name="Lee B.W."/>
            <person name="Cho H.T."/>
            <person name="Choi H.S."/>
            <person name="Lee M.S."/>
            <person name="Yu Y."/>
            <person name="Do Choi Y."/>
            <person name="Park B.S."/>
            <person name="van Deynze A."/>
            <person name="Ashrafi H."/>
            <person name="Hill T."/>
            <person name="Kim W.T."/>
            <person name="Pai H.S."/>
            <person name="Ahn H.K."/>
            <person name="Yeam I."/>
            <person name="Giovannoni J.J."/>
            <person name="Rose J.K."/>
            <person name="Sorensen I."/>
            <person name="Lee S.J."/>
            <person name="Kim R.W."/>
            <person name="Choi I.Y."/>
            <person name="Choi B.S."/>
            <person name="Lim J.S."/>
            <person name="Lee Y.H."/>
            <person name="Choi D."/>
        </authorList>
    </citation>
    <scope>NUCLEOTIDE SEQUENCE [LARGE SCALE GENOMIC DNA]</scope>
    <source>
        <strain evidence="12">cv. CM334</strain>
    </source>
</reference>
<keyword evidence="7" id="KW-0539">Nucleus</keyword>
<feature type="region of interest" description="Disordered" evidence="8">
    <location>
        <begin position="86"/>
        <end position="128"/>
    </location>
</feature>
<evidence type="ECO:0000256" key="5">
    <source>
        <dbReference type="ARBA" id="ARBA00022701"/>
    </source>
</evidence>
<evidence type="ECO:0000256" key="2">
    <source>
        <dbReference type="ARBA" id="ARBA00004186"/>
    </source>
</evidence>
<protein>
    <submittedName>
        <fullName evidence="11">Protein TPX2</fullName>
    </submittedName>
</protein>
<dbReference type="GO" id="GO:0008017">
    <property type="term" value="F:microtubule binding"/>
    <property type="evidence" value="ECO:0000318"/>
    <property type="project" value="GO_Central"/>
</dbReference>
<dbReference type="Proteomes" id="UP000222542">
    <property type="component" value="Unassembled WGS sequence"/>
</dbReference>
<dbReference type="Gramene" id="PHT69757">
    <property type="protein sequence ID" value="PHT69757"/>
    <property type="gene ID" value="T459_24861"/>
</dbReference>
<feature type="region of interest" description="Disordered" evidence="8">
    <location>
        <begin position="587"/>
        <end position="620"/>
    </location>
</feature>
<feature type="region of interest" description="Disordered" evidence="8">
    <location>
        <begin position="306"/>
        <end position="330"/>
    </location>
</feature>
<comment type="subcellular location">
    <subcellularLocation>
        <location evidence="2">Cytoplasm</location>
        <location evidence="2">Cytoskeleton</location>
        <location evidence="2">Spindle</location>
    </subcellularLocation>
    <subcellularLocation>
        <location evidence="1">Nucleus</location>
    </subcellularLocation>
</comment>
<dbReference type="Pfam" id="PF06886">
    <property type="entry name" value="TPX2"/>
    <property type="match status" value="1"/>
</dbReference>
<reference evidence="11 12" key="2">
    <citation type="journal article" date="2017" name="Genome Biol.">
        <title>New reference genome sequences of hot pepper reveal the massive evolution of plant disease-resistance genes by retroduplication.</title>
        <authorList>
            <person name="Kim S."/>
            <person name="Park J."/>
            <person name="Yeom S.I."/>
            <person name="Kim Y.M."/>
            <person name="Seo E."/>
            <person name="Kim K.T."/>
            <person name="Kim M.S."/>
            <person name="Lee J.M."/>
            <person name="Cheong K."/>
            <person name="Shin H.S."/>
            <person name="Kim S.B."/>
            <person name="Han K."/>
            <person name="Lee J."/>
            <person name="Park M."/>
            <person name="Lee H.A."/>
            <person name="Lee H.Y."/>
            <person name="Lee Y."/>
            <person name="Oh S."/>
            <person name="Lee J.H."/>
            <person name="Choi E."/>
            <person name="Choi E."/>
            <person name="Lee S.E."/>
            <person name="Jeon J."/>
            <person name="Kim H."/>
            <person name="Choi G."/>
            <person name="Song H."/>
            <person name="Lee J."/>
            <person name="Lee S.C."/>
            <person name="Kwon J.K."/>
            <person name="Lee H.Y."/>
            <person name="Koo N."/>
            <person name="Hong Y."/>
            <person name="Kim R.W."/>
            <person name="Kang W.H."/>
            <person name="Huh J.H."/>
            <person name="Kang B.C."/>
            <person name="Yang T.J."/>
            <person name="Lee Y.H."/>
            <person name="Bennetzen J.L."/>
            <person name="Choi D."/>
        </authorList>
    </citation>
    <scope>NUCLEOTIDE SEQUENCE [LARGE SCALE GENOMIC DNA]</scope>
    <source>
        <strain evidence="12">cv. CM334</strain>
    </source>
</reference>
<dbReference type="EMBL" id="AYRZ02000010">
    <property type="protein sequence ID" value="PHT69757.1"/>
    <property type="molecule type" value="Genomic_DNA"/>
</dbReference>